<name>A0A450Z525_9GAMM</name>
<evidence type="ECO:0000313" key="2">
    <source>
        <dbReference type="EMBL" id="VFK42383.1"/>
    </source>
</evidence>
<gene>
    <name evidence="4" type="ORF">BECKSD772D_GA0070982_11123</name>
    <name evidence="3" type="ORF">BECKSD772E_GA0070983_11483</name>
    <name evidence="2" type="ORF">BECKSD772F_GA0070984_11213</name>
</gene>
<feature type="region of interest" description="Disordered" evidence="1">
    <location>
        <begin position="29"/>
        <end position="56"/>
    </location>
</feature>
<feature type="compositionally biased region" description="Polar residues" evidence="1">
    <location>
        <begin position="39"/>
        <end position="49"/>
    </location>
</feature>
<proteinExistence type="predicted"/>
<organism evidence="3">
    <name type="scientific">Candidatus Kentrum sp. SD</name>
    <dbReference type="NCBI Taxonomy" id="2126332"/>
    <lineage>
        <taxon>Bacteria</taxon>
        <taxon>Pseudomonadati</taxon>
        <taxon>Pseudomonadota</taxon>
        <taxon>Gammaproteobacteria</taxon>
        <taxon>Candidatus Kentrum</taxon>
    </lineage>
</organism>
<feature type="compositionally biased region" description="Basic and acidic residues" evidence="1">
    <location>
        <begin position="29"/>
        <end position="38"/>
    </location>
</feature>
<dbReference type="AlphaFoldDB" id="A0A450Z525"/>
<evidence type="ECO:0000313" key="4">
    <source>
        <dbReference type="EMBL" id="VFK80412.1"/>
    </source>
</evidence>
<dbReference type="EMBL" id="CAADFU010000148">
    <property type="protein sequence ID" value="VFK48897.1"/>
    <property type="molecule type" value="Genomic_DNA"/>
</dbReference>
<sequence length="56" mass="6633">MNMTKDSDIAKSLKKLEAHVKNTKRYIEKRREAKKDTFTKGNPSKQWKNLGQKRKV</sequence>
<evidence type="ECO:0000256" key="1">
    <source>
        <dbReference type="SAM" id="MobiDB-lite"/>
    </source>
</evidence>
<reference evidence="3" key="1">
    <citation type="submission" date="2019-02" db="EMBL/GenBank/DDBJ databases">
        <authorList>
            <person name="Gruber-Vodicka R. H."/>
            <person name="Seah K. B. B."/>
        </authorList>
    </citation>
    <scope>NUCLEOTIDE SEQUENCE</scope>
    <source>
        <strain evidence="4">BECK_S127</strain>
        <strain evidence="3">BECK_S1320</strain>
        <strain evidence="2">BECK_S1321</strain>
    </source>
</reference>
<accession>A0A450Z525</accession>
<protein>
    <submittedName>
        <fullName evidence="3">Uncharacterized protein</fullName>
    </submittedName>
</protein>
<dbReference type="EMBL" id="CAADFR010000121">
    <property type="protein sequence ID" value="VFK42383.1"/>
    <property type="molecule type" value="Genomic_DNA"/>
</dbReference>
<dbReference type="EMBL" id="CAADHB010000112">
    <property type="protein sequence ID" value="VFK80412.1"/>
    <property type="molecule type" value="Genomic_DNA"/>
</dbReference>
<evidence type="ECO:0000313" key="3">
    <source>
        <dbReference type="EMBL" id="VFK48897.1"/>
    </source>
</evidence>